<dbReference type="HOGENOM" id="CLU_046025_5_0_1"/>
<sequence>MGIPGELGPILIGGLVSAALYGITTLQTYVYFMHYAEDASTKKFLVAVVWVLDTLHVSLTCHILYYYMITSYGVPTSLEYNIWSLTTSFLVNILMVCITQLFFAHILYYLCRPHVKWLVTTPIMLLVLAHFGFGMVSTVLEFVNNKISVLTQIRFYGVTPTVATVVLAETLITVSLCILLYDSGSYLAFPGTKRLVNTLIVYAVNRCLLTLLVAIAELVMTANENHAWLIGLNFIIGKLYANSLLASLNTRQYLRSLGSGIESAERVDAIHFADPANSSWTEGVRRVE</sequence>
<dbReference type="PANTHER" id="PTHR40465">
    <property type="entry name" value="CHROMOSOME 1, WHOLE GENOME SHOTGUN SEQUENCE"/>
    <property type="match status" value="1"/>
</dbReference>
<keyword evidence="1" id="KW-1133">Transmembrane helix</keyword>
<keyword evidence="1" id="KW-0812">Transmembrane</keyword>
<keyword evidence="1" id="KW-0472">Membrane</keyword>
<evidence type="ECO:0000313" key="4">
    <source>
        <dbReference type="Proteomes" id="UP000054217"/>
    </source>
</evidence>
<feature type="transmembrane region" description="Helical" evidence="1">
    <location>
        <begin position="123"/>
        <end position="143"/>
    </location>
</feature>
<dbReference type="Proteomes" id="UP000054217">
    <property type="component" value="Unassembled WGS sequence"/>
</dbReference>
<keyword evidence="4" id="KW-1185">Reference proteome</keyword>
<dbReference type="EMBL" id="KN831954">
    <property type="protein sequence ID" value="KIO09790.1"/>
    <property type="molecule type" value="Genomic_DNA"/>
</dbReference>
<dbReference type="OrthoDB" id="2664626at2759"/>
<reference evidence="4" key="2">
    <citation type="submission" date="2015-01" db="EMBL/GenBank/DDBJ databases">
        <title>Evolutionary Origins and Diversification of the Mycorrhizal Mutualists.</title>
        <authorList>
            <consortium name="DOE Joint Genome Institute"/>
            <consortium name="Mycorrhizal Genomics Consortium"/>
            <person name="Kohler A."/>
            <person name="Kuo A."/>
            <person name="Nagy L.G."/>
            <person name="Floudas D."/>
            <person name="Copeland A."/>
            <person name="Barry K.W."/>
            <person name="Cichocki N."/>
            <person name="Veneault-Fourrey C."/>
            <person name="LaButti K."/>
            <person name="Lindquist E.A."/>
            <person name="Lipzen A."/>
            <person name="Lundell T."/>
            <person name="Morin E."/>
            <person name="Murat C."/>
            <person name="Riley R."/>
            <person name="Ohm R."/>
            <person name="Sun H."/>
            <person name="Tunlid A."/>
            <person name="Henrissat B."/>
            <person name="Grigoriev I.V."/>
            <person name="Hibbett D.S."/>
            <person name="Martin F."/>
        </authorList>
    </citation>
    <scope>NUCLEOTIDE SEQUENCE [LARGE SCALE GENOMIC DNA]</scope>
    <source>
        <strain evidence="4">Marx 270</strain>
    </source>
</reference>
<dbReference type="PANTHER" id="PTHR40465:SF1">
    <property type="entry name" value="DUF6534 DOMAIN-CONTAINING PROTEIN"/>
    <property type="match status" value="1"/>
</dbReference>
<feature type="transmembrane region" description="Helical" evidence="1">
    <location>
        <begin position="12"/>
        <end position="32"/>
    </location>
</feature>
<feature type="transmembrane region" description="Helical" evidence="1">
    <location>
        <begin position="89"/>
        <end position="111"/>
    </location>
</feature>
<accession>A0A0C3P8J6</accession>
<feature type="transmembrane region" description="Helical" evidence="1">
    <location>
        <begin position="199"/>
        <end position="220"/>
    </location>
</feature>
<feature type="domain" description="DUF6534" evidence="2">
    <location>
        <begin position="166"/>
        <end position="253"/>
    </location>
</feature>
<name>A0A0C3P8J6_PISTI</name>
<evidence type="ECO:0000313" key="3">
    <source>
        <dbReference type="EMBL" id="KIO09790.1"/>
    </source>
</evidence>
<evidence type="ECO:0000256" key="1">
    <source>
        <dbReference type="SAM" id="Phobius"/>
    </source>
</evidence>
<evidence type="ECO:0000259" key="2">
    <source>
        <dbReference type="Pfam" id="PF20152"/>
    </source>
</evidence>
<dbReference type="AlphaFoldDB" id="A0A0C3P8J6"/>
<dbReference type="STRING" id="870435.A0A0C3P8J6"/>
<reference evidence="3 4" key="1">
    <citation type="submission" date="2014-04" db="EMBL/GenBank/DDBJ databases">
        <authorList>
            <consortium name="DOE Joint Genome Institute"/>
            <person name="Kuo A."/>
            <person name="Kohler A."/>
            <person name="Costa M.D."/>
            <person name="Nagy L.G."/>
            <person name="Floudas D."/>
            <person name="Copeland A."/>
            <person name="Barry K.W."/>
            <person name="Cichocki N."/>
            <person name="Veneault-Fourrey C."/>
            <person name="LaButti K."/>
            <person name="Lindquist E.A."/>
            <person name="Lipzen A."/>
            <person name="Lundell T."/>
            <person name="Morin E."/>
            <person name="Murat C."/>
            <person name="Sun H."/>
            <person name="Tunlid A."/>
            <person name="Henrissat B."/>
            <person name="Grigoriev I.V."/>
            <person name="Hibbett D.S."/>
            <person name="Martin F."/>
            <person name="Nordberg H.P."/>
            <person name="Cantor M.N."/>
            <person name="Hua S.X."/>
        </authorList>
    </citation>
    <scope>NUCLEOTIDE SEQUENCE [LARGE SCALE GENOMIC DNA]</scope>
    <source>
        <strain evidence="3 4">Marx 270</strain>
    </source>
</reference>
<dbReference type="InterPro" id="IPR045339">
    <property type="entry name" value="DUF6534"/>
</dbReference>
<feature type="transmembrane region" description="Helical" evidence="1">
    <location>
        <begin position="155"/>
        <end position="179"/>
    </location>
</feature>
<feature type="transmembrane region" description="Helical" evidence="1">
    <location>
        <begin position="226"/>
        <end position="248"/>
    </location>
</feature>
<organism evidence="3 4">
    <name type="scientific">Pisolithus tinctorius Marx 270</name>
    <dbReference type="NCBI Taxonomy" id="870435"/>
    <lineage>
        <taxon>Eukaryota</taxon>
        <taxon>Fungi</taxon>
        <taxon>Dikarya</taxon>
        <taxon>Basidiomycota</taxon>
        <taxon>Agaricomycotina</taxon>
        <taxon>Agaricomycetes</taxon>
        <taxon>Agaricomycetidae</taxon>
        <taxon>Boletales</taxon>
        <taxon>Sclerodermatineae</taxon>
        <taxon>Pisolithaceae</taxon>
        <taxon>Pisolithus</taxon>
    </lineage>
</organism>
<protein>
    <recommendedName>
        <fullName evidence="2">DUF6534 domain-containing protein</fullName>
    </recommendedName>
</protein>
<dbReference type="InParanoid" id="A0A0C3P8J6"/>
<dbReference type="Pfam" id="PF20152">
    <property type="entry name" value="DUF6534"/>
    <property type="match status" value="1"/>
</dbReference>
<feature type="transmembrane region" description="Helical" evidence="1">
    <location>
        <begin position="44"/>
        <end position="69"/>
    </location>
</feature>
<proteinExistence type="predicted"/>
<gene>
    <name evidence="3" type="ORF">M404DRAFT_996667</name>
</gene>